<dbReference type="GO" id="GO:0000055">
    <property type="term" value="P:ribosomal large subunit export from nucleus"/>
    <property type="evidence" value="ECO:0007669"/>
    <property type="project" value="EnsemblFungi"/>
</dbReference>
<reference key="2">
    <citation type="submission" date="2011-08" db="EMBL/GenBank/DDBJ databases">
        <title>Genome sequence of Naumovozyma castellii.</title>
        <authorList>
            <person name="Gordon J.L."/>
            <person name="Armisen D."/>
            <person name="Proux-Wera E."/>
            <person name="OhEigeartaigh S.S."/>
            <person name="Byrne K.P."/>
            <person name="Wolfe K.H."/>
        </authorList>
    </citation>
    <scope>NUCLEOTIDE SEQUENCE</scope>
    <source>
        <strain>Type strain:CBS 4309</strain>
    </source>
</reference>
<accession>G0V775</accession>
<evidence type="ECO:0000256" key="6">
    <source>
        <dbReference type="ARBA" id="ARBA00023242"/>
    </source>
</evidence>
<reference evidence="8 9" key="1">
    <citation type="journal article" date="2011" name="Proc. Natl. Acad. Sci. U.S.A.">
        <title>Evolutionary erosion of yeast sex chromosomes by mating-type switching accidents.</title>
        <authorList>
            <person name="Gordon J.L."/>
            <person name="Armisen D."/>
            <person name="Proux-Wera E."/>
            <person name="Oheigeartaigh S.S."/>
            <person name="Byrne K.P."/>
            <person name="Wolfe K.H."/>
        </authorList>
    </citation>
    <scope>NUCLEOTIDE SEQUENCE [LARGE SCALE GENOMIC DNA]</scope>
    <source>
        <strain evidence="9">ATCC 76901 / BCRC 22586 / CBS 4309 / NBRC 1992 / NRRL Y-12630</strain>
    </source>
</reference>
<dbReference type="InterPro" id="IPR053278">
    <property type="entry name" value="Pre-60S_factor_ECM1"/>
</dbReference>
<dbReference type="PANTHER" id="PTHR28280:SF1">
    <property type="entry name" value="SHUTTLING PRE-60S FACTOR ECM1"/>
    <property type="match status" value="1"/>
</dbReference>
<dbReference type="OMA" id="NTRKAGW"/>
<dbReference type="GO" id="GO:0030687">
    <property type="term" value="C:preribosome, large subunit precursor"/>
    <property type="evidence" value="ECO:0007669"/>
    <property type="project" value="EnsemblFungi"/>
</dbReference>
<dbReference type="PANTHER" id="PTHR28280">
    <property type="entry name" value="SHUTTLING PRE-60S FACTOR ECM1"/>
    <property type="match status" value="1"/>
</dbReference>
<dbReference type="FunCoup" id="G0V775">
    <property type="interactions" value="191"/>
</dbReference>
<evidence type="ECO:0000256" key="1">
    <source>
        <dbReference type="ARBA" id="ARBA00004123"/>
    </source>
</evidence>
<dbReference type="AlphaFoldDB" id="G0V775"/>
<evidence type="ECO:0000256" key="3">
    <source>
        <dbReference type="ARBA" id="ARBA00022448"/>
    </source>
</evidence>
<dbReference type="RefSeq" id="XP_003673704.1">
    <property type="nucleotide sequence ID" value="XM_003673656.1"/>
</dbReference>
<evidence type="ECO:0000256" key="4">
    <source>
        <dbReference type="ARBA" id="ARBA00022490"/>
    </source>
</evidence>
<evidence type="ECO:0000256" key="5">
    <source>
        <dbReference type="ARBA" id="ARBA00022517"/>
    </source>
</evidence>
<keyword evidence="6" id="KW-0539">Nucleus</keyword>
<keyword evidence="3" id="KW-0813">Transport</keyword>
<dbReference type="GO" id="GO:0005730">
    <property type="term" value="C:nucleolus"/>
    <property type="evidence" value="ECO:0007669"/>
    <property type="project" value="EnsemblFungi"/>
</dbReference>
<dbReference type="EMBL" id="HE576752">
    <property type="protein sequence ID" value="CCC67323.1"/>
    <property type="molecule type" value="Genomic_DNA"/>
</dbReference>
<keyword evidence="4" id="KW-0963">Cytoplasm</keyword>
<comment type="subcellular location">
    <subcellularLocation>
        <location evidence="2">Cytoplasm</location>
    </subcellularLocation>
    <subcellularLocation>
        <location evidence="1">Nucleus</location>
    </subcellularLocation>
</comment>
<gene>
    <name evidence="8" type="primary">NCAS0A07650</name>
    <name evidence="8" type="ordered locus">NCAS_0A07650</name>
</gene>
<evidence type="ECO:0000256" key="2">
    <source>
        <dbReference type="ARBA" id="ARBA00004496"/>
    </source>
</evidence>
<dbReference type="HOGENOM" id="CLU_090725_0_0_1"/>
<dbReference type="GO" id="GO:0005737">
    <property type="term" value="C:cytoplasm"/>
    <property type="evidence" value="ECO:0007669"/>
    <property type="project" value="UniProtKB-SubCell"/>
</dbReference>
<dbReference type="Pfam" id="PF09135">
    <property type="entry name" value="Alb1"/>
    <property type="match status" value="1"/>
</dbReference>
<dbReference type="STRING" id="1064592.G0V775"/>
<keyword evidence="5" id="KW-0690">Ribosome biogenesis</keyword>
<evidence type="ECO:0000313" key="9">
    <source>
        <dbReference type="Proteomes" id="UP000001640"/>
    </source>
</evidence>
<organism evidence="8 9">
    <name type="scientific">Naumovozyma castellii</name>
    <name type="common">Yeast</name>
    <name type="synonym">Saccharomyces castellii</name>
    <dbReference type="NCBI Taxonomy" id="27288"/>
    <lineage>
        <taxon>Eukaryota</taxon>
        <taxon>Fungi</taxon>
        <taxon>Dikarya</taxon>
        <taxon>Ascomycota</taxon>
        <taxon>Saccharomycotina</taxon>
        <taxon>Saccharomycetes</taxon>
        <taxon>Saccharomycetales</taxon>
        <taxon>Saccharomycetaceae</taxon>
        <taxon>Naumovozyma</taxon>
    </lineage>
</organism>
<name>G0V775_NAUCA</name>
<evidence type="ECO:0008006" key="10">
    <source>
        <dbReference type="Google" id="ProtNLM"/>
    </source>
</evidence>
<dbReference type="KEGG" id="ncs:NCAS_0A07650"/>
<feature type="region of interest" description="Disordered" evidence="7">
    <location>
        <begin position="1"/>
        <end position="24"/>
    </location>
</feature>
<evidence type="ECO:0000256" key="7">
    <source>
        <dbReference type="SAM" id="MobiDB-lite"/>
    </source>
</evidence>
<dbReference type="eggNOG" id="ENOG502S24Y">
    <property type="taxonomic scope" value="Eukaryota"/>
</dbReference>
<dbReference type="OrthoDB" id="4068492at2759"/>
<keyword evidence="9" id="KW-1185">Reference proteome</keyword>
<sequence length="202" mass="22581">MAKKNGKNTRNARQAESFELASTDLEKLPRAEKTDLSNILIRTAAKNEALLEKKMARKGKNDRSKITKKTLEKKLASSITAMDKDRLEKALNFTNRLDGKIAKSKSRAKFVQSTRKAGWDSTNEAIKRDLMLQAGILADATAKTEAESRSTLNTMGEDAMVDEEQIDIVEETTELPTAIEEKTSITLKKVNMFDMLPAEDEE</sequence>
<protein>
    <recommendedName>
        <fullName evidence="10">Shuttling pre-60S factor ECM1</fullName>
    </recommendedName>
</protein>
<dbReference type="InParanoid" id="G0V775"/>
<dbReference type="GO" id="GO:1990275">
    <property type="term" value="F:preribosome binding"/>
    <property type="evidence" value="ECO:0007669"/>
    <property type="project" value="EnsemblFungi"/>
</dbReference>
<evidence type="ECO:0000313" key="8">
    <source>
        <dbReference type="EMBL" id="CCC67323.1"/>
    </source>
</evidence>
<dbReference type="GeneID" id="96900802"/>
<dbReference type="Proteomes" id="UP000001640">
    <property type="component" value="Chromosome 1"/>
</dbReference>
<proteinExistence type="predicted"/>
<dbReference type="InterPro" id="IPR022784">
    <property type="entry name" value="Ribosome_bgen_Alb1"/>
</dbReference>